<evidence type="ECO:0000313" key="1">
    <source>
        <dbReference type="EMBL" id="GAV63307.1"/>
    </source>
</evidence>
<name>A0A1Q3B5M1_CEPFO</name>
<accession>A0A1Q3B5M1</accession>
<comment type="caution">
    <text evidence="1">The sequence shown here is derived from an EMBL/GenBank/DDBJ whole genome shotgun (WGS) entry which is preliminary data.</text>
</comment>
<dbReference type="OrthoDB" id="1433808at2759"/>
<keyword evidence="2" id="KW-1185">Reference proteome</keyword>
<dbReference type="Proteomes" id="UP000187406">
    <property type="component" value="Unassembled WGS sequence"/>
</dbReference>
<dbReference type="AlphaFoldDB" id="A0A1Q3B5M1"/>
<evidence type="ECO:0000313" key="2">
    <source>
        <dbReference type="Proteomes" id="UP000187406"/>
    </source>
</evidence>
<proteinExistence type="predicted"/>
<protein>
    <submittedName>
        <fullName evidence="1">Uncharacterized protein</fullName>
    </submittedName>
</protein>
<organism evidence="1 2">
    <name type="scientific">Cephalotus follicularis</name>
    <name type="common">Albany pitcher plant</name>
    <dbReference type="NCBI Taxonomy" id="3775"/>
    <lineage>
        <taxon>Eukaryota</taxon>
        <taxon>Viridiplantae</taxon>
        <taxon>Streptophyta</taxon>
        <taxon>Embryophyta</taxon>
        <taxon>Tracheophyta</taxon>
        <taxon>Spermatophyta</taxon>
        <taxon>Magnoliopsida</taxon>
        <taxon>eudicotyledons</taxon>
        <taxon>Gunneridae</taxon>
        <taxon>Pentapetalae</taxon>
        <taxon>rosids</taxon>
        <taxon>fabids</taxon>
        <taxon>Oxalidales</taxon>
        <taxon>Cephalotaceae</taxon>
        <taxon>Cephalotus</taxon>
    </lineage>
</organism>
<reference evidence="2" key="1">
    <citation type="submission" date="2016-04" db="EMBL/GenBank/DDBJ databases">
        <title>Cephalotus genome sequencing.</title>
        <authorList>
            <person name="Fukushima K."/>
            <person name="Hasebe M."/>
            <person name="Fang X."/>
        </authorList>
    </citation>
    <scope>NUCLEOTIDE SEQUENCE [LARGE SCALE GENOMIC DNA]</scope>
    <source>
        <strain evidence="2">cv. St1</strain>
    </source>
</reference>
<gene>
    <name evidence="1" type="ORF">CFOL_v3_06826</name>
</gene>
<dbReference type="FunCoup" id="A0A1Q3B5M1">
    <property type="interactions" value="8"/>
</dbReference>
<dbReference type="InParanoid" id="A0A1Q3B5M1"/>
<dbReference type="EMBL" id="BDDD01000302">
    <property type="protein sequence ID" value="GAV63307.1"/>
    <property type="molecule type" value="Genomic_DNA"/>
</dbReference>
<sequence length="161" mass="18333">MIKAVKKLKFWTTKKRKRSSYEFYYPPPPPPLQPPLPSSCHHCCCSFSPFQPSAPPLTPWLGAEQTHESGISPHSAHPIPEVAYPSLSQLPTQEIVTETSLVYPALPSYQQYMVPDPVYDMLVIHTPRKEKSGRGFFGCIVNFGIHLIRCLFPCYRVQQVY</sequence>